<keyword evidence="2" id="KW-0813">Transport</keyword>
<dbReference type="FunFam" id="2.40.30.170:FF:000010">
    <property type="entry name" value="Efflux RND transporter periplasmic adaptor subunit"/>
    <property type="match status" value="1"/>
</dbReference>
<keyword evidence="7" id="KW-1185">Reference proteome</keyword>
<dbReference type="Proteomes" id="UP000237839">
    <property type="component" value="Unassembled WGS sequence"/>
</dbReference>
<dbReference type="InterPro" id="IPR006143">
    <property type="entry name" value="RND_pump_MFP"/>
</dbReference>
<gene>
    <name evidence="6" type="ORF">S2091_0279</name>
</gene>
<dbReference type="Gene3D" id="2.40.30.170">
    <property type="match status" value="1"/>
</dbReference>
<evidence type="ECO:0000313" key="7">
    <source>
        <dbReference type="Proteomes" id="UP000237839"/>
    </source>
</evidence>
<feature type="domain" description="CzcB-like barrel-sandwich hybrid" evidence="4">
    <location>
        <begin position="96"/>
        <end position="239"/>
    </location>
</feature>
<name>A0A2S9H524_9BURK</name>
<comment type="similarity">
    <text evidence="1">Belongs to the membrane fusion protein (MFP) (TC 8.A.1) family.</text>
</comment>
<dbReference type="Gene3D" id="2.40.420.20">
    <property type="match status" value="1"/>
</dbReference>
<comment type="caution">
    <text evidence="6">The sequence shown here is derived from an EMBL/GenBank/DDBJ whole genome shotgun (WGS) entry which is preliminary data.</text>
</comment>
<dbReference type="InterPro" id="IPR058647">
    <property type="entry name" value="BSH_CzcB-like"/>
</dbReference>
<dbReference type="GO" id="GO:0022857">
    <property type="term" value="F:transmembrane transporter activity"/>
    <property type="evidence" value="ECO:0007669"/>
    <property type="project" value="InterPro"/>
</dbReference>
<evidence type="ECO:0000256" key="2">
    <source>
        <dbReference type="ARBA" id="ARBA00022448"/>
    </source>
</evidence>
<dbReference type="GO" id="GO:0016020">
    <property type="term" value="C:membrane"/>
    <property type="evidence" value="ECO:0007669"/>
    <property type="project" value="InterPro"/>
</dbReference>
<dbReference type="AlphaFoldDB" id="A0A2S9H524"/>
<evidence type="ECO:0000313" key="6">
    <source>
        <dbReference type="EMBL" id="PRC95084.1"/>
    </source>
</evidence>
<dbReference type="SUPFAM" id="SSF111369">
    <property type="entry name" value="HlyD-like secretion proteins"/>
    <property type="match status" value="1"/>
</dbReference>
<evidence type="ECO:0000259" key="5">
    <source>
        <dbReference type="Pfam" id="PF25975"/>
    </source>
</evidence>
<dbReference type="Pfam" id="PF25973">
    <property type="entry name" value="BSH_CzcB"/>
    <property type="match status" value="1"/>
</dbReference>
<dbReference type="EMBL" id="PUGF01000001">
    <property type="protein sequence ID" value="PRC95084.1"/>
    <property type="molecule type" value="Genomic_DNA"/>
</dbReference>
<feature type="domain" description="CzcB-like C-terminal circularly permuted SH3-like" evidence="5">
    <location>
        <begin position="325"/>
        <end position="380"/>
    </location>
</feature>
<sequence length="386" mass="41264">MNSLSTPSSLSGFIIKTSLYAVLGTSIITGISGCDLVQATNSKETKLPDLIHEGGAVSVPETSPLRKTLLVAAVESLPFERPISAPGVVEADPTKLVKITPPLAGRIIKINKMLGDTVKTGDTLFTLDSAELSGAQSEAAKAHSQLQLAYKSLQRQQVLAAAEIIAHKDLEQSESDYEQAKSEAERTTAHLTQLGAKPGNSSQRTYDLRSPIAGRVIEMNGSQGAFWNDINESILTVADLSTVWMSASVSEQDIASVFVGQKATIILNAYTGQSFEGVVRYVGEVLDPDTRSIKVRVAIDNKDTKFLPGMFAKVVFSGQKHKALVVPPSALVQSGLYTRVFVEKAPFTYEPRVIKTGATLGSHIEVVSGLTAGERIVVKEGVLLND</sequence>
<dbReference type="NCBIfam" id="TIGR01730">
    <property type="entry name" value="RND_mfp"/>
    <property type="match status" value="1"/>
</dbReference>
<dbReference type="RefSeq" id="WP_165794875.1">
    <property type="nucleotide sequence ID" value="NZ_PUGF01000001.1"/>
</dbReference>
<dbReference type="GO" id="GO:0060003">
    <property type="term" value="P:copper ion export"/>
    <property type="evidence" value="ECO:0007669"/>
    <property type="project" value="TreeGrafter"/>
</dbReference>
<dbReference type="PANTHER" id="PTHR30097">
    <property type="entry name" value="CATION EFFLUX SYSTEM PROTEIN CUSB"/>
    <property type="match status" value="1"/>
</dbReference>
<dbReference type="GO" id="GO:0030313">
    <property type="term" value="C:cell envelope"/>
    <property type="evidence" value="ECO:0007669"/>
    <property type="project" value="TreeGrafter"/>
</dbReference>
<dbReference type="InterPro" id="IPR058792">
    <property type="entry name" value="Beta-barrel_RND_2"/>
</dbReference>
<evidence type="ECO:0000259" key="4">
    <source>
        <dbReference type="Pfam" id="PF25973"/>
    </source>
</evidence>
<feature type="domain" description="CusB-like beta-barrel" evidence="3">
    <location>
        <begin position="242"/>
        <end position="319"/>
    </location>
</feature>
<organism evidence="6 7">
    <name type="scientific">Solimicrobium silvestre</name>
    <dbReference type="NCBI Taxonomy" id="2099400"/>
    <lineage>
        <taxon>Bacteria</taxon>
        <taxon>Pseudomonadati</taxon>
        <taxon>Pseudomonadota</taxon>
        <taxon>Betaproteobacteria</taxon>
        <taxon>Burkholderiales</taxon>
        <taxon>Oxalobacteraceae</taxon>
        <taxon>Solimicrobium</taxon>
    </lineage>
</organism>
<evidence type="ECO:0000259" key="3">
    <source>
        <dbReference type="Pfam" id="PF25954"/>
    </source>
</evidence>
<dbReference type="Gene3D" id="2.40.50.100">
    <property type="match status" value="1"/>
</dbReference>
<dbReference type="GO" id="GO:0015679">
    <property type="term" value="P:plasma membrane copper ion transport"/>
    <property type="evidence" value="ECO:0007669"/>
    <property type="project" value="TreeGrafter"/>
</dbReference>
<proteinExistence type="inferred from homology"/>
<evidence type="ECO:0000256" key="1">
    <source>
        <dbReference type="ARBA" id="ARBA00009477"/>
    </source>
</evidence>
<dbReference type="PANTHER" id="PTHR30097:SF4">
    <property type="entry name" value="SLR6042 PROTEIN"/>
    <property type="match status" value="1"/>
</dbReference>
<dbReference type="Gene3D" id="1.10.287.470">
    <property type="entry name" value="Helix hairpin bin"/>
    <property type="match status" value="1"/>
</dbReference>
<protein>
    <submittedName>
        <fullName evidence="6">Efflux transporter, RND family, MFP subunit</fullName>
    </submittedName>
</protein>
<dbReference type="Pfam" id="PF25975">
    <property type="entry name" value="CzcB_C"/>
    <property type="match status" value="1"/>
</dbReference>
<reference evidence="6 7" key="1">
    <citation type="submission" date="2018-02" db="EMBL/GenBank/DDBJ databases">
        <title>Solimicrobium silvestre gen. nov., sp. nov., isolated from alpine forest soil.</title>
        <authorList>
            <person name="Margesin R."/>
            <person name="Albuquerque L."/>
            <person name="Zhang D.-C."/>
            <person name="Froufe H.J.C."/>
            <person name="Severino R."/>
            <person name="Roxo I."/>
            <person name="Egas C."/>
            <person name="Da Costa M.S."/>
        </authorList>
    </citation>
    <scope>NUCLEOTIDE SEQUENCE [LARGE SCALE GENOMIC DNA]</scope>
    <source>
        <strain evidence="6 7">S20-91</strain>
    </source>
</reference>
<dbReference type="Pfam" id="PF25954">
    <property type="entry name" value="Beta-barrel_RND_2"/>
    <property type="match status" value="1"/>
</dbReference>
<accession>A0A2S9H524</accession>
<dbReference type="InterPro" id="IPR051909">
    <property type="entry name" value="MFP_Cation_Efflux"/>
</dbReference>
<dbReference type="InterPro" id="IPR058649">
    <property type="entry name" value="CzcB_C"/>
</dbReference>